<protein>
    <recommendedName>
        <fullName evidence="1">Fatty acid desaturase domain-containing protein</fullName>
    </recommendedName>
</protein>
<dbReference type="EMBL" id="UINC01008364">
    <property type="protein sequence ID" value="SVA37659.1"/>
    <property type="molecule type" value="Genomic_DNA"/>
</dbReference>
<gene>
    <name evidence="2" type="ORF">METZ01_LOCUS90513</name>
</gene>
<sequence>MKAWIWHLFGLGLTLGWVSGVCGIPFWEYLFLLAYPGTSFTLLRSFAEHRSHTECEGRTAVLEAESLFGILYLYNNYHALHHNTPDMAWYKLPALFREKREDLLKQNHGYLIRGYRNLFRKYLFNTKKIPYFA</sequence>
<reference evidence="2" key="1">
    <citation type="submission" date="2018-05" db="EMBL/GenBank/DDBJ databases">
        <authorList>
            <person name="Lanie J.A."/>
            <person name="Ng W.-L."/>
            <person name="Kazmierczak K.M."/>
            <person name="Andrzejewski T.M."/>
            <person name="Davidsen T.M."/>
            <person name="Wayne K.J."/>
            <person name="Tettelin H."/>
            <person name="Glass J.I."/>
            <person name="Rusch D."/>
            <person name="Podicherti R."/>
            <person name="Tsui H.-C.T."/>
            <person name="Winkler M.E."/>
        </authorList>
    </citation>
    <scope>NUCLEOTIDE SEQUENCE</scope>
</reference>
<name>A0A381VBB3_9ZZZZ</name>
<dbReference type="InterPro" id="IPR005804">
    <property type="entry name" value="FA_desaturase_dom"/>
</dbReference>
<dbReference type="Pfam" id="PF00487">
    <property type="entry name" value="FA_desaturase"/>
    <property type="match status" value="1"/>
</dbReference>
<evidence type="ECO:0000313" key="2">
    <source>
        <dbReference type="EMBL" id="SVA37659.1"/>
    </source>
</evidence>
<organism evidence="2">
    <name type="scientific">marine metagenome</name>
    <dbReference type="NCBI Taxonomy" id="408172"/>
    <lineage>
        <taxon>unclassified sequences</taxon>
        <taxon>metagenomes</taxon>
        <taxon>ecological metagenomes</taxon>
    </lineage>
</organism>
<proteinExistence type="predicted"/>
<evidence type="ECO:0000259" key="1">
    <source>
        <dbReference type="Pfam" id="PF00487"/>
    </source>
</evidence>
<dbReference type="AlphaFoldDB" id="A0A381VBB3"/>
<dbReference type="GO" id="GO:0006629">
    <property type="term" value="P:lipid metabolic process"/>
    <property type="evidence" value="ECO:0007669"/>
    <property type="project" value="InterPro"/>
</dbReference>
<accession>A0A381VBB3</accession>
<feature type="domain" description="Fatty acid desaturase" evidence="1">
    <location>
        <begin position="7"/>
        <end position="110"/>
    </location>
</feature>